<comment type="caution">
    <text evidence="1">The sequence shown here is derived from an EMBL/GenBank/DDBJ whole genome shotgun (WGS) entry which is preliminary data.</text>
</comment>
<evidence type="ECO:0000313" key="2">
    <source>
        <dbReference type="Proteomes" id="UP001392437"/>
    </source>
</evidence>
<proteinExistence type="predicted"/>
<keyword evidence="2" id="KW-1185">Reference proteome</keyword>
<name>A0AAW0QMA6_9PEZI</name>
<reference evidence="1 2" key="1">
    <citation type="submission" date="2023-01" db="EMBL/GenBank/DDBJ databases">
        <title>Analysis of 21 Apiospora genomes using comparative genomics revels a genus with tremendous synthesis potential of carbohydrate active enzymes and secondary metabolites.</title>
        <authorList>
            <person name="Sorensen T."/>
        </authorList>
    </citation>
    <scope>NUCLEOTIDE SEQUENCE [LARGE SCALE GENOMIC DNA]</scope>
    <source>
        <strain evidence="1 2">CBS 117206</strain>
    </source>
</reference>
<sequence>MQYRFNYGPISRQMYPLNASDFFFMYNIPQASIQDTVYDMSQQIPSQPPTALQIMPQDIAASCFLSELPNTSTTPALQAQVASSSTWGAYQKNLAGQQTMLHQPGSITSINGMLQPASAPDQFMEEQDFPNSIEMSTAYEQYESYLKEIFTDIRNGVLVLASESLLTISDWLLSKVAELGLAVDNPQLHHERTKLWHDFNHAWLALLQKQKEMDSSGIPPQRGQTMVSEESLKKMGKEIVRLCDGIERHGLVDYEHGVWEERIIEILSECLDVYENADRARPNETSIADP</sequence>
<evidence type="ECO:0000313" key="1">
    <source>
        <dbReference type="EMBL" id="KAK8106719.1"/>
    </source>
</evidence>
<dbReference type="AlphaFoldDB" id="A0AAW0QMA6"/>
<organism evidence="1 2">
    <name type="scientific">Apiospora kogelbergensis</name>
    <dbReference type="NCBI Taxonomy" id="1337665"/>
    <lineage>
        <taxon>Eukaryota</taxon>
        <taxon>Fungi</taxon>
        <taxon>Dikarya</taxon>
        <taxon>Ascomycota</taxon>
        <taxon>Pezizomycotina</taxon>
        <taxon>Sordariomycetes</taxon>
        <taxon>Xylariomycetidae</taxon>
        <taxon>Amphisphaeriales</taxon>
        <taxon>Apiosporaceae</taxon>
        <taxon>Apiospora</taxon>
    </lineage>
</organism>
<dbReference type="EMBL" id="JAQQWP010000008">
    <property type="protein sequence ID" value="KAK8106719.1"/>
    <property type="molecule type" value="Genomic_DNA"/>
</dbReference>
<protein>
    <submittedName>
        <fullName evidence="1">Uncharacterized protein</fullName>
    </submittedName>
</protein>
<dbReference type="Proteomes" id="UP001392437">
    <property type="component" value="Unassembled WGS sequence"/>
</dbReference>
<accession>A0AAW0QMA6</accession>
<gene>
    <name evidence="1" type="ORF">PG999_010078</name>
</gene>